<dbReference type="PRINTS" id="PR00465">
    <property type="entry name" value="EP450IV"/>
</dbReference>
<gene>
    <name evidence="9" type="ORF">L207DRAFT_418063</name>
</gene>
<evidence type="ECO:0000256" key="3">
    <source>
        <dbReference type="ARBA" id="ARBA00022723"/>
    </source>
</evidence>
<reference evidence="9 10" key="1">
    <citation type="submission" date="2016-04" db="EMBL/GenBank/DDBJ databases">
        <title>A degradative enzymes factory behind the ericoid mycorrhizal symbiosis.</title>
        <authorList>
            <consortium name="DOE Joint Genome Institute"/>
            <person name="Martino E."/>
            <person name="Morin E."/>
            <person name="Grelet G."/>
            <person name="Kuo A."/>
            <person name="Kohler A."/>
            <person name="Daghino S."/>
            <person name="Barry K."/>
            <person name="Choi C."/>
            <person name="Cichocki N."/>
            <person name="Clum A."/>
            <person name="Copeland A."/>
            <person name="Hainaut M."/>
            <person name="Haridas S."/>
            <person name="Labutti K."/>
            <person name="Lindquist E."/>
            <person name="Lipzen A."/>
            <person name="Khouja H.-R."/>
            <person name="Murat C."/>
            <person name="Ohm R."/>
            <person name="Olson A."/>
            <person name="Spatafora J."/>
            <person name="Veneault-Fourrey C."/>
            <person name="Henrissat B."/>
            <person name="Grigoriev I."/>
            <person name="Martin F."/>
            <person name="Perotto S."/>
        </authorList>
    </citation>
    <scope>NUCLEOTIDE SEQUENCE [LARGE SCALE GENOMIC DNA]</scope>
    <source>
        <strain evidence="9 10">F</strain>
    </source>
</reference>
<dbReference type="PANTHER" id="PTHR46206">
    <property type="entry name" value="CYTOCHROME P450"/>
    <property type="match status" value="1"/>
</dbReference>
<dbReference type="PANTHER" id="PTHR46206:SF7">
    <property type="entry name" value="P450, PUTATIVE (EUROFUNG)-RELATED"/>
    <property type="match status" value="1"/>
</dbReference>
<dbReference type="InterPro" id="IPR001128">
    <property type="entry name" value="Cyt_P450"/>
</dbReference>
<dbReference type="PRINTS" id="PR00385">
    <property type="entry name" value="P450"/>
</dbReference>
<evidence type="ECO:0000256" key="5">
    <source>
        <dbReference type="ARBA" id="ARBA00023004"/>
    </source>
</evidence>
<evidence type="ECO:0000313" key="9">
    <source>
        <dbReference type="EMBL" id="PMD46867.1"/>
    </source>
</evidence>
<keyword evidence="5 6" id="KW-0408">Iron</keyword>
<keyword evidence="4 7" id="KW-0560">Oxidoreductase</keyword>
<keyword evidence="8" id="KW-1133">Transmembrane helix</keyword>
<dbReference type="InterPro" id="IPR002403">
    <property type="entry name" value="Cyt_P450_E_grp-IV"/>
</dbReference>
<protein>
    <submittedName>
        <fullName evidence="9">Cytochrome P450</fullName>
    </submittedName>
</protein>
<evidence type="ECO:0000256" key="4">
    <source>
        <dbReference type="ARBA" id="ARBA00023002"/>
    </source>
</evidence>
<dbReference type="PROSITE" id="PS00086">
    <property type="entry name" value="CYTOCHROME_P450"/>
    <property type="match status" value="1"/>
</dbReference>
<dbReference type="GO" id="GO:0004497">
    <property type="term" value="F:monooxygenase activity"/>
    <property type="evidence" value="ECO:0007669"/>
    <property type="project" value="UniProtKB-KW"/>
</dbReference>
<dbReference type="Pfam" id="PF00067">
    <property type="entry name" value="p450"/>
    <property type="match status" value="1"/>
</dbReference>
<dbReference type="EMBL" id="KZ613939">
    <property type="protein sequence ID" value="PMD46867.1"/>
    <property type="molecule type" value="Genomic_DNA"/>
</dbReference>
<dbReference type="GO" id="GO:0020037">
    <property type="term" value="F:heme binding"/>
    <property type="evidence" value="ECO:0007669"/>
    <property type="project" value="InterPro"/>
</dbReference>
<keyword evidence="6 7" id="KW-0349">Heme</keyword>
<dbReference type="SUPFAM" id="SSF48264">
    <property type="entry name" value="Cytochrome P450"/>
    <property type="match status" value="1"/>
</dbReference>
<dbReference type="InterPro" id="IPR017972">
    <property type="entry name" value="Cyt_P450_CS"/>
</dbReference>
<organism evidence="9 10">
    <name type="scientific">Hyaloscypha variabilis (strain UAMH 11265 / GT02V1 / F)</name>
    <name type="common">Meliniomyces variabilis</name>
    <dbReference type="NCBI Taxonomy" id="1149755"/>
    <lineage>
        <taxon>Eukaryota</taxon>
        <taxon>Fungi</taxon>
        <taxon>Dikarya</taxon>
        <taxon>Ascomycota</taxon>
        <taxon>Pezizomycotina</taxon>
        <taxon>Leotiomycetes</taxon>
        <taxon>Helotiales</taxon>
        <taxon>Hyaloscyphaceae</taxon>
        <taxon>Hyaloscypha</taxon>
        <taxon>Hyaloscypha variabilis</taxon>
    </lineage>
</organism>
<dbReference type="STRING" id="1149755.A0A2J6S7Y1"/>
<dbReference type="AlphaFoldDB" id="A0A2J6S7Y1"/>
<evidence type="ECO:0000313" key="10">
    <source>
        <dbReference type="Proteomes" id="UP000235786"/>
    </source>
</evidence>
<keyword evidence="7" id="KW-0503">Monooxygenase</keyword>
<evidence type="ECO:0000256" key="2">
    <source>
        <dbReference type="ARBA" id="ARBA00010617"/>
    </source>
</evidence>
<evidence type="ECO:0000256" key="8">
    <source>
        <dbReference type="SAM" id="Phobius"/>
    </source>
</evidence>
<dbReference type="OrthoDB" id="1844152at2759"/>
<keyword evidence="8" id="KW-0472">Membrane</keyword>
<name>A0A2J6S7Y1_HYAVF</name>
<sequence length="370" mass="41720">MEILPRFTLEFTSLAINFFILTIVWILYGQLASLFRHFCSSNPVVSSTWADKYIGEPKSTVAAITDAYYRYSKKSQLFRVEDGIYVLPPSAFAEARKVHHETLSSSHAIDDTIFLNYFLGRDHADTILLPMLVKYVQKTPEYEGKGKEQILSGVIGRLVGLMFAAIDTTTMTTTHILYDLISNPRSMYVDAIKKEYQEALAKHNGVWTVLALGELKHLDSFIKESQRMHAVGLVLGARKVMPKAGYTFSSSPESPGSETLFIPAGARVTMPLQGVHFDPQLYTDPEKFNGFRFADDPVPSSQPSDKFMSFGHGRHACPGRNLALVVLKLIVIEFLTNYEYKEIERPADMIFGTARMPNFRAKVSIRRVRD</sequence>
<evidence type="ECO:0000256" key="7">
    <source>
        <dbReference type="RuleBase" id="RU000461"/>
    </source>
</evidence>
<evidence type="ECO:0000256" key="6">
    <source>
        <dbReference type="PIRSR" id="PIRSR602403-1"/>
    </source>
</evidence>
<proteinExistence type="inferred from homology"/>
<dbReference type="Proteomes" id="UP000235786">
    <property type="component" value="Unassembled WGS sequence"/>
</dbReference>
<feature type="transmembrane region" description="Helical" evidence="8">
    <location>
        <begin position="7"/>
        <end position="28"/>
    </location>
</feature>
<dbReference type="InterPro" id="IPR036396">
    <property type="entry name" value="Cyt_P450_sf"/>
</dbReference>
<dbReference type="Gene3D" id="1.10.630.10">
    <property type="entry name" value="Cytochrome P450"/>
    <property type="match status" value="1"/>
</dbReference>
<dbReference type="CDD" id="cd11041">
    <property type="entry name" value="CYP503A1-like"/>
    <property type="match status" value="1"/>
</dbReference>
<evidence type="ECO:0000256" key="1">
    <source>
        <dbReference type="ARBA" id="ARBA00001971"/>
    </source>
</evidence>
<keyword evidence="10" id="KW-1185">Reference proteome</keyword>
<keyword evidence="3 6" id="KW-0479">Metal-binding</keyword>
<dbReference type="GO" id="GO:0016705">
    <property type="term" value="F:oxidoreductase activity, acting on paired donors, with incorporation or reduction of molecular oxygen"/>
    <property type="evidence" value="ECO:0007669"/>
    <property type="project" value="InterPro"/>
</dbReference>
<accession>A0A2J6S7Y1</accession>
<dbReference type="GO" id="GO:0005506">
    <property type="term" value="F:iron ion binding"/>
    <property type="evidence" value="ECO:0007669"/>
    <property type="project" value="InterPro"/>
</dbReference>
<comment type="cofactor">
    <cofactor evidence="1 6">
        <name>heme</name>
        <dbReference type="ChEBI" id="CHEBI:30413"/>
    </cofactor>
</comment>
<comment type="similarity">
    <text evidence="2 7">Belongs to the cytochrome P450 family.</text>
</comment>
<keyword evidence="8" id="KW-0812">Transmembrane</keyword>
<feature type="binding site" description="axial binding residue" evidence="6">
    <location>
        <position position="317"/>
    </location>
    <ligand>
        <name>heme</name>
        <dbReference type="ChEBI" id="CHEBI:30413"/>
    </ligand>
    <ligandPart>
        <name>Fe</name>
        <dbReference type="ChEBI" id="CHEBI:18248"/>
    </ligandPart>
</feature>